<dbReference type="GO" id="GO:0005840">
    <property type="term" value="C:ribosome"/>
    <property type="evidence" value="ECO:0007669"/>
    <property type="project" value="UniProtKB-KW"/>
</dbReference>
<dbReference type="GO" id="GO:1990904">
    <property type="term" value="C:ribonucleoprotein complex"/>
    <property type="evidence" value="ECO:0007669"/>
    <property type="project" value="UniProtKB-KW"/>
</dbReference>
<keyword evidence="5" id="KW-0687">Ribonucleoprotein</keyword>
<evidence type="ECO:0000313" key="8">
    <source>
        <dbReference type="Proteomes" id="UP000605846"/>
    </source>
</evidence>
<evidence type="ECO:0000256" key="4">
    <source>
        <dbReference type="ARBA" id="ARBA00023128"/>
    </source>
</evidence>
<keyword evidence="3" id="KW-0689">Ribosomal protein</keyword>
<dbReference type="EMBL" id="JABAYA010000049">
    <property type="protein sequence ID" value="KAF7727799.1"/>
    <property type="molecule type" value="Genomic_DNA"/>
</dbReference>
<accession>A0A8H7EQ20</accession>
<name>A0A8H7EQ20_9FUNG</name>
<comment type="similarity">
    <text evidence="2">Belongs to the mitochondrion-specific ribosomal protein mL50 family.</text>
</comment>
<evidence type="ECO:0000256" key="3">
    <source>
        <dbReference type="ARBA" id="ARBA00022980"/>
    </source>
</evidence>
<dbReference type="OrthoDB" id="6220758at2759"/>
<evidence type="ECO:0000256" key="2">
    <source>
        <dbReference type="ARBA" id="ARBA00008860"/>
    </source>
</evidence>
<dbReference type="AlphaFoldDB" id="A0A8H7EQ20"/>
<evidence type="ECO:0000256" key="5">
    <source>
        <dbReference type="ARBA" id="ARBA00023274"/>
    </source>
</evidence>
<evidence type="ECO:0000256" key="6">
    <source>
        <dbReference type="ARBA" id="ARBA00035183"/>
    </source>
</evidence>
<dbReference type="Pfam" id="PF10501">
    <property type="entry name" value="Ribosomal_L50"/>
    <property type="match status" value="1"/>
</dbReference>
<organism evidence="7 8">
    <name type="scientific">Apophysomyces ossiformis</name>
    <dbReference type="NCBI Taxonomy" id="679940"/>
    <lineage>
        <taxon>Eukaryota</taxon>
        <taxon>Fungi</taxon>
        <taxon>Fungi incertae sedis</taxon>
        <taxon>Mucoromycota</taxon>
        <taxon>Mucoromycotina</taxon>
        <taxon>Mucoromycetes</taxon>
        <taxon>Mucorales</taxon>
        <taxon>Mucorineae</taxon>
        <taxon>Mucoraceae</taxon>
        <taxon>Apophysomyces</taxon>
    </lineage>
</organism>
<comment type="caution">
    <text evidence="7">The sequence shown here is derived from an EMBL/GenBank/DDBJ whole genome shotgun (WGS) entry which is preliminary data.</text>
</comment>
<evidence type="ECO:0000313" key="7">
    <source>
        <dbReference type="EMBL" id="KAF7727799.1"/>
    </source>
</evidence>
<gene>
    <name evidence="7" type="ORF">EC973_007030</name>
</gene>
<dbReference type="Proteomes" id="UP000605846">
    <property type="component" value="Unassembled WGS sequence"/>
</dbReference>
<dbReference type="InterPro" id="IPR018305">
    <property type="entry name" value="Ribosomal_m50"/>
</dbReference>
<sequence>MFLAKQIVRVDLYKRTLYTSSTALSEGQGVFGRLNPWAKKTPTQQSEPAVANSSAEIDAVSFNVKYEEDEDEVVSWKNDNVIENAEEIESIVRNVVLENVQGANESSWKNVGLTDATVKFKVVKESIKLIGRDLPNATLNNVTSAADLLTYFQGKDERFPESVEQFFADNAESLPKNMTFEPRKKKLDL</sequence>
<evidence type="ECO:0000256" key="1">
    <source>
        <dbReference type="ARBA" id="ARBA00004173"/>
    </source>
</evidence>
<keyword evidence="4" id="KW-0496">Mitochondrion</keyword>
<protein>
    <recommendedName>
        <fullName evidence="6">Large ribosomal subunit protein mL50</fullName>
    </recommendedName>
</protein>
<keyword evidence="8" id="KW-1185">Reference proteome</keyword>
<proteinExistence type="inferred from homology"/>
<reference evidence="7" key="1">
    <citation type="submission" date="2020-01" db="EMBL/GenBank/DDBJ databases">
        <title>Genome Sequencing of Three Apophysomyces-Like Fungal Strains Confirms a Novel Fungal Genus in the Mucoromycota with divergent Burkholderia-like Endosymbiotic Bacteria.</title>
        <authorList>
            <person name="Stajich J.E."/>
            <person name="Macias A.M."/>
            <person name="Carter-House D."/>
            <person name="Lovett B."/>
            <person name="Kasson L.R."/>
            <person name="Berry K."/>
            <person name="Grigoriev I."/>
            <person name="Chang Y."/>
            <person name="Spatafora J."/>
            <person name="Kasson M.T."/>
        </authorList>
    </citation>
    <scope>NUCLEOTIDE SEQUENCE</scope>
    <source>
        <strain evidence="7">NRRL A-21654</strain>
    </source>
</reference>
<comment type="subcellular location">
    <subcellularLocation>
        <location evidence="1">Mitochondrion</location>
    </subcellularLocation>
</comment>
<dbReference type="GO" id="GO:0005739">
    <property type="term" value="C:mitochondrion"/>
    <property type="evidence" value="ECO:0007669"/>
    <property type="project" value="UniProtKB-SubCell"/>
</dbReference>